<proteinExistence type="predicted"/>
<feature type="compositionally biased region" description="Acidic residues" evidence="1">
    <location>
        <begin position="770"/>
        <end position="793"/>
    </location>
</feature>
<name>A0AAE0N5Z0_9PEZI</name>
<reference evidence="2" key="2">
    <citation type="submission" date="2023-06" db="EMBL/GenBank/DDBJ databases">
        <authorList>
            <consortium name="Lawrence Berkeley National Laboratory"/>
            <person name="Haridas S."/>
            <person name="Hensen N."/>
            <person name="Bonometti L."/>
            <person name="Westerberg I."/>
            <person name="Brannstrom I.O."/>
            <person name="Guillou S."/>
            <person name="Cros-Aarteil S."/>
            <person name="Calhoun S."/>
            <person name="Kuo A."/>
            <person name="Mondo S."/>
            <person name="Pangilinan J."/>
            <person name="Riley R."/>
            <person name="Labutti K."/>
            <person name="Andreopoulos B."/>
            <person name="Lipzen A."/>
            <person name="Chen C."/>
            <person name="Yanf M."/>
            <person name="Daum C."/>
            <person name="Ng V."/>
            <person name="Clum A."/>
            <person name="Steindorff A."/>
            <person name="Ohm R."/>
            <person name="Martin F."/>
            <person name="Silar P."/>
            <person name="Natvig D."/>
            <person name="Lalanne C."/>
            <person name="Gautier V."/>
            <person name="Ament-Velasquez S.L."/>
            <person name="Kruys A."/>
            <person name="Hutchinson M.I."/>
            <person name="Powell A.J."/>
            <person name="Barry K."/>
            <person name="Miller A.N."/>
            <person name="Grigoriev I.V."/>
            <person name="Debuchy R."/>
            <person name="Gladieux P."/>
            <person name="Thoren M.H."/>
            <person name="Johannesson H."/>
        </authorList>
    </citation>
    <scope>NUCLEOTIDE SEQUENCE</scope>
    <source>
        <strain evidence="2">CBS 958.72</strain>
    </source>
</reference>
<sequence>MITHGESTTDFVSTEHRRSLRPRQAPGARGTAAGGETAPRAAIKAGGRVTRSSAGAAVPIEAFSVQGSSAPPPRPRSSSPTPTRNTRSHKRVAPPGAPRASANRLSKRRRHQSGFYDEDSNSEEDLDIGDLDLDLDLDDEDSEFSALVQPISSAHDNGANGAPRALRSRARPSPAKRRHTAAPAARNRRHVARPVKRAVGKSRPAPQPDTLQTVPNPENAVIPDWASLPYHVWVQIFQHAFAALESGSIRSAVNWLLSTSRVARAVAEPALTILYYSPPLLTRSMAHKLVSHLSQDPSTTMFNYRPKVKKLSIDVEEIAAKMYSGSPLDLKSLIGRLPQLKVIDFYHRKDEAPYRSLDENLRWHYPAGLFEALDVEEAESDTYVPRLAGWRWNRRMMGQGLDLAKIKTLHMVPSFRHLKRLSLVNYQIPSLHAATKEDDEEAIARDQAYIQSVADAISVLPDLEYLSIETSTVVTDDFLLLLPKTLRTLSLINCWEVTGPGFATYLVSHGQALQNLTLNHCQSLDLSFLAVLGSACPNLQNLCADLKYYNHHEYYNDSDPLYKDVLTVNQIPDWPAALELIDLRNMRKWSAEAAEVFFQSLVDSAAKLSRLRALHLKAMLDIPIRQRSEIRDKWDARLKEVFLRKKTDPLPLFSLRDRPIDEEVSPLPKSRRMAVESPSRRSTRIVAQLSNPSSRASSVGRDLRIWRARPSYAEPDTDDEDLEAESDGADHPTSSDEGDARSPTTATDGFIQGLCDTVEIQLDNQKPTEEIFEMNDFMDESDSDDSADEDYGS</sequence>
<dbReference type="SUPFAM" id="SSF52047">
    <property type="entry name" value="RNI-like"/>
    <property type="match status" value="1"/>
</dbReference>
<feature type="region of interest" description="Disordered" evidence="1">
    <location>
        <begin position="1"/>
        <end position="125"/>
    </location>
</feature>
<feature type="compositionally biased region" description="Basic and acidic residues" evidence="1">
    <location>
        <begin position="728"/>
        <end position="740"/>
    </location>
</feature>
<organism evidence="2 3">
    <name type="scientific">Lasiosphaeria ovina</name>
    <dbReference type="NCBI Taxonomy" id="92902"/>
    <lineage>
        <taxon>Eukaryota</taxon>
        <taxon>Fungi</taxon>
        <taxon>Dikarya</taxon>
        <taxon>Ascomycota</taxon>
        <taxon>Pezizomycotina</taxon>
        <taxon>Sordariomycetes</taxon>
        <taxon>Sordariomycetidae</taxon>
        <taxon>Sordariales</taxon>
        <taxon>Lasiosphaeriaceae</taxon>
        <taxon>Lasiosphaeria</taxon>
    </lineage>
</organism>
<evidence type="ECO:0000313" key="2">
    <source>
        <dbReference type="EMBL" id="KAK3371413.1"/>
    </source>
</evidence>
<dbReference type="Gene3D" id="3.80.10.10">
    <property type="entry name" value="Ribonuclease Inhibitor"/>
    <property type="match status" value="1"/>
</dbReference>
<dbReference type="PANTHER" id="PTHR34755:SF4">
    <property type="entry name" value="F-BOX DOMAIN-CONTAINING PROTEIN"/>
    <property type="match status" value="1"/>
</dbReference>
<dbReference type="PANTHER" id="PTHR34755">
    <property type="entry name" value="SERINE/ARGININE REPETITIVE MATRIX PROTEIN 3-RELATED"/>
    <property type="match status" value="1"/>
</dbReference>
<feature type="compositionally biased region" description="Acidic residues" evidence="1">
    <location>
        <begin position="116"/>
        <end position="125"/>
    </location>
</feature>
<gene>
    <name evidence="2" type="ORF">B0T24DRAFT_318994</name>
</gene>
<feature type="region of interest" description="Disordered" evidence="1">
    <location>
        <begin position="709"/>
        <end position="793"/>
    </location>
</feature>
<dbReference type="InterPro" id="IPR052109">
    <property type="entry name" value="SRRM_Domain-Containing"/>
</dbReference>
<feature type="region of interest" description="Disordered" evidence="1">
    <location>
        <begin position="664"/>
        <end position="696"/>
    </location>
</feature>
<feature type="compositionally biased region" description="Basic residues" evidence="1">
    <location>
        <begin position="166"/>
        <end position="200"/>
    </location>
</feature>
<feature type="compositionally biased region" description="Acidic residues" evidence="1">
    <location>
        <begin position="715"/>
        <end position="727"/>
    </location>
</feature>
<dbReference type="EMBL" id="JAULSN010000005">
    <property type="protein sequence ID" value="KAK3371413.1"/>
    <property type="molecule type" value="Genomic_DNA"/>
</dbReference>
<keyword evidence="3" id="KW-1185">Reference proteome</keyword>
<reference evidence="2" key="1">
    <citation type="journal article" date="2023" name="Mol. Phylogenet. Evol.">
        <title>Genome-scale phylogeny and comparative genomics of the fungal order Sordariales.</title>
        <authorList>
            <person name="Hensen N."/>
            <person name="Bonometti L."/>
            <person name="Westerberg I."/>
            <person name="Brannstrom I.O."/>
            <person name="Guillou S."/>
            <person name="Cros-Aarteil S."/>
            <person name="Calhoun S."/>
            <person name="Haridas S."/>
            <person name="Kuo A."/>
            <person name="Mondo S."/>
            <person name="Pangilinan J."/>
            <person name="Riley R."/>
            <person name="LaButti K."/>
            <person name="Andreopoulos B."/>
            <person name="Lipzen A."/>
            <person name="Chen C."/>
            <person name="Yan M."/>
            <person name="Daum C."/>
            <person name="Ng V."/>
            <person name="Clum A."/>
            <person name="Steindorff A."/>
            <person name="Ohm R.A."/>
            <person name="Martin F."/>
            <person name="Silar P."/>
            <person name="Natvig D.O."/>
            <person name="Lalanne C."/>
            <person name="Gautier V."/>
            <person name="Ament-Velasquez S.L."/>
            <person name="Kruys A."/>
            <person name="Hutchinson M.I."/>
            <person name="Powell A.J."/>
            <person name="Barry K."/>
            <person name="Miller A.N."/>
            <person name="Grigoriev I.V."/>
            <person name="Debuchy R."/>
            <person name="Gladieux P."/>
            <person name="Hiltunen Thoren M."/>
            <person name="Johannesson H."/>
        </authorList>
    </citation>
    <scope>NUCLEOTIDE SEQUENCE</scope>
    <source>
        <strain evidence="2">CBS 958.72</strain>
    </source>
</reference>
<dbReference type="InterPro" id="IPR032675">
    <property type="entry name" value="LRR_dom_sf"/>
</dbReference>
<feature type="compositionally biased region" description="Low complexity" evidence="1">
    <location>
        <begin position="22"/>
        <end position="42"/>
    </location>
</feature>
<feature type="region of interest" description="Disordered" evidence="1">
    <location>
        <begin position="148"/>
        <end position="216"/>
    </location>
</feature>
<dbReference type="AlphaFoldDB" id="A0AAE0N5Z0"/>
<evidence type="ECO:0000313" key="3">
    <source>
        <dbReference type="Proteomes" id="UP001287356"/>
    </source>
</evidence>
<dbReference type="Proteomes" id="UP001287356">
    <property type="component" value="Unassembled WGS sequence"/>
</dbReference>
<protein>
    <submittedName>
        <fullName evidence="2">Uncharacterized protein</fullName>
    </submittedName>
</protein>
<feature type="compositionally biased region" description="Low complexity" evidence="1">
    <location>
        <begin position="76"/>
        <end position="85"/>
    </location>
</feature>
<evidence type="ECO:0000256" key="1">
    <source>
        <dbReference type="SAM" id="MobiDB-lite"/>
    </source>
</evidence>
<comment type="caution">
    <text evidence="2">The sequence shown here is derived from an EMBL/GenBank/DDBJ whole genome shotgun (WGS) entry which is preliminary data.</text>
</comment>
<feature type="compositionally biased region" description="Polar residues" evidence="1">
    <location>
        <begin position="1"/>
        <end position="12"/>
    </location>
</feature>
<accession>A0AAE0N5Z0</accession>